<dbReference type="EMBL" id="JAOTLW010000025">
    <property type="protein sequence ID" value="MDI5833672.1"/>
    <property type="molecule type" value="Genomic_DNA"/>
</dbReference>
<reference evidence="1 2" key="1">
    <citation type="submission" date="2022-09" db="EMBL/GenBank/DDBJ databases">
        <title>The outer-membrane cytochrome OmcA is essential for infection of Shewanella oneidensis by a zebrafish-associated bacteriophage.</title>
        <authorList>
            <person name="Grenfell A.W."/>
            <person name="Intile P."/>
            <person name="Mcfarlane J."/>
            <person name="Leung D."/>
            <person name="Abdalla K."/>
            <person name="Wold M."/>
            <person name="Kees E."/>
            <person name="Gralnick J."/>
        </authorList>
    </citation>
    <scope>NUCLEOTIDE SEQUENCE [LARGE SCALE GENOMIC DNA]</scope>
    <source>
        <strain evidence="1 2">NF-5</strain>
    </source>
</reference>
<sequence length="75" mass="8648">MKAFLKRWHAEFKKDREVRQSTLLPTMSIEAYGAAFQKNNPLSFLNVQDDLIESENAKGYRCDAAGNPDLNGHYW</sequence>
<dbReference type="Proteomes" id="UP001159075">
    <property type="component" value="Unassembled WGS sequence"/>
</dbReference>
<name>A0ABT6UGT6_9GAMM</name>
<evidence type="ECO:0000313" key="2">
    <source>
        <dbReference type="Proteomes" id="UP001159075"/>
    </source>
</evidence>
<gene>
    <name evidence="1" type="ORF">ODY93_18985</name>
</gene>
<dbReference type="RefSeq" id="WP_257749584.1">
    <property type="nucleotide sequence ID" value="NZ_JANLGK010000026.1"/>
</dbReference>
<evidence type="ECO:0000313" key="1">
    <source>
        <dbReference type="EMBL" id="MDI5833672.1"/>
    </source>
</evidence>
<organism evidence="1 2">
    <name type="scientific">Shewanella xiamenensis</name>
    <dbReference type="NCBI Taxonomy" id="332186"/>
    <lineage>
        <taxon>Bacteria</taxon>
        <taxon>Pseudomonadati</taxon>
        <taxon>Pseudomonadota</taxon>
        <taxon>Gammaproteobacteria</taxon>
        <taxon>Alteromonadales</taxon>
        <taxon>Shewanellaceae</taxon>
        <taxon>Shewanella</taxon>
    </lineage>
</organism>
<accession>A0ABT6UGT6</accession>
<comment type="caution">
    <text evidence="1">The sequence shown here is derived from an EMBL/GenBank/DDBJ whole genome shotgun (WGS) entry which is preliminary data.</text>
</comment>
<proteinExistence type="predicted"/>
<protein>
    <submittedName>
        <fullName evidence="1">Uncharacterized protein</fullName>
    </submittedName>
</protein>
<keyword evidence="2" id="KW-1185">Reference proteome</keyword>